<reference evidence="2 3" key="2">
    <citation type="submission" date="2021-08" db="EMBL/GenBank/DDBJ databases">
        <title>Massilia sp. R798.</title>
        <authorList>
            <person name="Baek J.H."/>
            <person name="Jung H.S."/>
            <person name="Kim K.R."/>
            <person name="Jeon C.O."/>
        </authorList>
    </citation>
    <scope>NUCLEOTIDE SEQUENCE [LARGE SCALE GENOMIC DNA]</scope>
    <source>
        <strain evidence="2 3">R798</strain>
    </source>
</reference>
<name>A0ABS7SW22_9BURK</name>
<dbReference type="RefSeq" id="WP_223471447.1">
    <property type="nucleotide sequence ID" value="NZ_JAFBIL020000028.1"/>
</dbReference>
<feature type="region of interest" description="Disordered" evidence="1">
    <location>
        <begin position="27"/>
        <end position="46"/>
    </location>
</feature>
<evidence type="ECO:0000256" key="1">
    <source>
        <dbReference type="SAM" id="MobiDB-lite"/>
    </source>
</evidence>
<accession>A0ABS7SW22</accession>
<comment type="caution">
    <text evidence="2">The sequence shown here is derived from an EMBL/GenBank/DDBJ whole genome shotgun (WGS) entry which is preliminary data.</text>
</comment>
<dbReference type="EMBL" id="JAFBIL020000028">
    <property type="protein sequence ID" value="MBZ2210125.1"/>
    <property type="molecule type" value="Genomic_DNA"/>
</dbReference>
<evidence type="ECO:0000313" key="2">
    <source>
        <dbReference type="EMBL" id="MBZ2210125.1"/>
    </source>
</evidence>
<organism evidence="2 3">
    <name type="scientific">Massilia soli</name>
    <dbReference type="NCBI Taxonomy" id="2792854"/>
    <lineage>
        <taxon>Bacteria</taxon>
        <taxon>Pseudomonadati</taxon>
        <taxon>Pseudomonadota</taxon>
        <taxon>Betaproteobacteria</taxon>
        <taxon>Burkholderiales</taxon>
        <taxon>Oxalobacteraceae</taxon>
        <taxon>Telluria group</taxon>
        <taxon>Massilia</taxon>
    </lineage>
</organism>
<feature type="compositionally biased region" description="Basic and acidic residues" evidence="1">
    <location>
        <begin position="37"/>
        <end position="46"/>
    </location>
</feature>
<dbReference type="Proteomes" id="UP000809349">
    <property type="component" value="Unassembled WGS sequence"/>
</dbReference>
<sequence length="46" mass="5105">MSTTEKIGAKMAGWPAHIFMPGDLKNMLENNSKRRPSRVEKFGGGK</sequence>
<keyword evidence="3" id="KW-1185">Reference proteome</keyword>
<gene>
    <name evidence="2" type="ORF">I4X03_022945</name>
</gene>
<proteinExistence type="predicted"/>
<evidence type="ECO:0000313" key="3">
    <source>
        <dbReference type="Proteomes" id="UP000809349"/>
    </source>
</evidence>
<protein>
    <submittedName>
        <fullName evidence="2">Uncharacterized protein</fullName>
    </submittedName>
</protein>
<reference evidence="2 3" key="1">
    <citation type="submission" date="2021-01" db="EMBL/GenBank/DDBJ databases">
        <authorList>
            <person name="Ruan W."/>
            <person name="Khan S.A."/>
            <person name="Jeon C.O."/>
        </authorList>
    </citation>
    <scope>NUCLEOTIDE SEQUENCE [LARGE SCALE GENOMIC DNA]</scope>
    <source>
        <strain evidence="2 3">R798</strain>
    </source>
</reference>